<evidence type="ECO:0000313" key="1">
    <source>
        <dbReference type="EMBL" id="MFE7963156.1"/>
    </source>
</evidence>
<keyword evidence="2" id="KW-1185">Reference proteome</keyword>
<protein>
    <submittedName>
        <fullName evidence="1">Uncharacterized protein</fullName>
    </submittedName>
</protein>
<gene>
    <name evidence="1" type="ORF">ACFU0X_08920</name>
</gene>
<reference evidence="1 2" key="1">
    <citation type="submission" date="2024-09" db="EMBL/GenBank/DDBJ databases">
        <title>The Natural Products Discovery Center: Release of the First 8490 Sequenced Strains for Exploring Actinobacteria Biosynthetic Diversity.</title>
        <authorList>
            <person name="Kalkreuter E."/>
            <person name="Kautsar S.A."/>
            <person name="Yang D."/>
            <person name="Bader C.D."/>
            <person name="Teijaro C.N."/>
            <person name="Fluegel L."/>
            <person name="Davis C.M."/>
            <person name="Simpson J.R."/>
            <person name="Lauterbach L."/>
            <person name="Steele A.D."/>
            <person name="Gui C."/>
            <person name="Meng S."/>
            <person name="Li G."/>
            <person name="Viehrig K."/>
            <person name="Ye F."/>
            <person name="Su P."/>
            <person name="Kiefer A.F."/>
            <person name="Nichols A."/>
            <person name="Cepeda A.J."/>
            <person name="Yan W."/>
            <person name="Fan B."/>
            <person name="Jiang Y."/>
            <person name="Adhikari A."/>
            <person name="Zheng C.-J."/>
            <person name="Schuster L."/>
            <person name="Cowan T.M."/>
            <person name="Smanski M.J."/>
            <person name="Chevrette M.G."/>
            <person name="De Carvalho L.P.S."/>
            <person name="Shen B."/>
        </authorList>
    </citation>
    <scope>NUCLEOTIDE SEQUENCE [LARGE SCALE GENOMIC DNA]</scope>
    <source>
        <strain evidence="1 2">NPDC057399</strain>
    </source>
</reference>
<name>A0ABW6JDJ0_STRCE</name>
<comment type="caution">
    <text evidence="1">The sequence shown here is derived from an EMBL/GenBank/DDBJ whole genome shotgun (WGS) entry which is preliminary data.</text>
</comment>
<dbReference type="Proteomes" id="UP001600650">
    <property type="component" value="Unassembled WGS sequence"/>
</dbReference>
<proteinExistence type="predicted"/>
<evidence type="ECO:0000313" key="2">
    <source>
        <dbReference type="Proteomes" id="UP001600650"/>
    </source>
</evidence>
<organism evidence="1 2">
    <name type="scientific">Streptomyces cellulosae</name>
    <dbReference type="NCBI Taxonomy" id="1968"/>
    <lineage>
        <taxon>Bacteria</taxon>
        <taxon>Bacillati</taxon>
        <taxon>Actinomycetota</taxon>
        <taxon>Actinomycetes</taxon>
        <taxon>Kitasatosporales</taxon>
        <taxon>Streptomycetaceae</taxon>
        <taxon>Streptomyces</taxon>
    </lineage>
</organism>
<dbReference type="EMBL" id="JBHVBU010000017">
    <property type="protein sequence ID" value="MFE7963156.1"/>
    <property type="molecule type" value="Genomic_DNA"/>
</dbReference>
<accession>A0ABW6JDJ0</accession>
<dbReference type="RefSeq" id="WP_381725989.1">
    <property type="nucleotide sequence ID" value="NZ_JBHVBU010000017.1"/>
</dbReference>
<sequence>MRINVYQYLRQVARDLEGVRRATPRALPAYADTLRLEVGTHTA</sequence>